<dbReference type="PANTHER" id="PTHR11695:SF294">
    <property type="entry name" value="RETICULON-4-INTERACTING PROTEIN 1, MITOCHONDRIAL"/>
    <property type="match status" value="1"/>
</dbReference>
<dbReference type="PANTHER" id="PTHR11695">
    <property type="entry name" value="ALCOHOL DEHYDROGENASE RELATED"/>
    <property type="match status" value="1"/>
</dbReference>
<dbReference type="CDD" id="cd05289">
    <property type="entry name" value="MDR_like_2"/>
    <property type="match status" value="1"/>
</dbReference>
<dbReference type="EMBL" id="WUMU01000034">
    <property type="protein sequence ID" value="MXN20699.1"/>
    <property type="molecule type" value="Genomic_DNA"/>
</dbReference>
<proteinExistence type="predicted"/>
<name>A0A6L7G9Q7_9RHOB</name>
<protein>
    <submittedName>
        <fullName evidence="2">Zinc-binding dehydrogenase</fullName>
    </submittedName>
</protein>
<dbReference type="Pfam" id="PF13602">
    <property type="entry name" value="ADH_zinc_N_2"/>
    <property type="match status" value="1"/>
</dbReference>
<accession>A0A6L7G9Q7</accession>
<evidence type="ECO:0000259" key="1">
    <source>
        <dbReference type="SMART" id="SM00829"/>
    </source>
</evidence>
<comment type="caution">
    <text evidence="2">The sequence shown here is derived from an EMBL/GenBank/DDBJ whole genome shotgun (WGS) entry which is preliminary data.</text>
</comment>
<dbReference type="SMART" id="SM00829">
    <property type="entry name" value="PKS_ER"/>
    <property type="match status" value="1"/>
</dbReference>
<dbReference type="InterPro" id="IPR011032">
    <property type="entry name" value="GroES-like_sf"/>
</dbReference>
<dbReference type="GO" id="GO:0016491">
    <property type="term" value="F:oxidoreductase activity"/>
    <property type="evidence" value="ECO:0007669"/>
    <property type="project" value="InterPro"/>
</dbReference>
<organism evidence="2 3">
    <name type="scientific">Pseudooceanicola albus</name>
    <dbReference type="NCBI Taxonomy" id="2692189"/>
    <lineage>
        <taxon>Bacteria</taxon>
        <taxon>Pseudomonadati</taxon>
        <taxon>Pseudomonadota</taxon>
        <taxon>Alphaproteobacteria</taxon>
        <taxon>Rhodobacterales</taxon>
        <taxon>Paracoccaceae</taxon>
        <taxon>Pseudooceanicola</taxon>
    </lineage>
</organism>
<dbReference type="AlphaFoldDB" id="A0A6L7G9Q7"/>
<evidence type="ECO:0000313" key="2">
    <source>
        <dbReference type="EMBL" id="MXN20699.1"/>
    </source>
</evidence>
<reference evidence="2 3" key="1">
    <citation type="submission" date="2019-12" db="EMBL/GenBank/DDBJ databases">
        <authorList>
            <person name="Li M."/>
        </authorList>
    </citation>
    <scope>NUCLEOTIDE SEQUENCE [LARGE SCALE GENOMIC DNA]</scope>
    <source>
        <strain evidence="2 3">GBMRC 2024</strain>
    </source>
</reference>
<dbReference type="Proteomes" id="UP000477911">
    <property type="component" value="Unassembled WGS sequence"/>
</dbReference>
<gene>
    <name evidence="2" type="ORF">GR170_22950</name>
</gene>
<dbReference type="InterPro" id="IPR036291">
    <property type="entry name" value="NAD(P)-bd_dom_sf"/>
</dbReference>
<dbReference type="SUPFAM" id="SSF51735">
    <property type="entry name" value="NAD(P)-binding Rossmann-fold domains"/>
    <property type="match status" value="1"/>
</dbReference>
<dbReference type="Gene3D" id="3.90.180.10">
    <property type="entry name" value="Medium-chain alcohol dehydrogenases, catalytic domain"/>
    <property type="match status" value="1"/>
</dbReference>
<feature type="domain" description="Enoyl reductase (ER)" evidence="1">
    <location>
        <begin position="10"/>
        <end position="307"/>
    </location>
</feature>
<dbReference type="InterPro" id="IPR013154">
    <property type="entry name" value="ADH-like_N"/>
</dbReference>
<sequence>MKATYYDEFGGPSVLRYAEMPLPQPGPGQIRIDLRAASLIPADVKLRAGKLSHIFQVSLPKIPGRDGAGVVSALGAGVDDFKIGDRVCVVAQHVQQGTHAEAVVLGREAVVALPDSLGFAEGAALMHAGVCAWICLMETARITAGSRVLIHGGAGAIGSLALQLAASVGAEVLTTCRSSNRDYVTSLGADRAIAYDAEDFTAIARDMDVVLDLIGGETADRSWQVLKPAGHMVALIAKPFEDQSADFGVRLTIPHIHDHAGTLRTVVDAAAAGRLVPQIAAQVPLEEARYAHARLEAGHVSRGRLVFRI</sequence>
<evidence type="ECO:0000313" key="3">
    <source>
        <dbReference type="Proteomes" id="UP000477911"/>
    </source>
</evidence>
<dbReference type="InterPro" id="IPR020843">
    <property type="entry name" value="ER"/>
</dbReference>
<dbReference type="SUPFAM" id="SSF50129">
    <property type="entry name" value="GroES-like"/>
    <property type="match status" value="1"/>
</dbReference>
<dbReference type="Gene3D" id="3.40.50.720">
    <property type="entry name" value="NAD(P)-binding Rossmann-like Domain"/>
    <property type="match status" value="1"/>
</dbReference>
<dbReference type="Pfam" id="PF08240">
    <property type="entry name" value="ADH_N"/>
    <property type="match status" value="1"/>
</dbReference>
<keyword evidence="3" id="KW-1185">Reference proteome</keyword>
<dbReference type="InterPro" id="IPR050700">
    <property type="entry name" value="YIM1/Zinc_Alcohol_DH_Fams"/>
</dbReference>